<accession>A0AAE4FSB9</accession>
<evidence type="ECO:0000313" key="3">
    <source>
        <dbReference type="Proteomes" id="UP001268256"/>
    </source>
</evidence>
<dbReference type="Gene3D" id="1.20.1220.20">
    <property type="entry name" value="Uncharcterised protein PF01724"/>
    <property type="match status" value="1"/>
</dbReference>
<gene>
    <name evidence="2" type="ORF">RIF25_11455</name>
</gene>
<keyword evidence="3" id="KW-1185">Reference proteome</keyword>
<dbReference type="EMBL" id="JAVMIP010000012">
    <property type="protein sequence ID" value="MDS3861423.1"/>
    <property type="molecule type" value="Genomic_DNA"/>
</dbReference>
<reference evidence="3" key="1">
    <citation type="submission" date="2023-07" db="EMBL/GenBank/DDBJ databases">
        <authorList>
            <person name="Luz R."/>
            <person name="Cordeiro R."/>
            <person name="Fonseca A."/>
            <person name="Goncalves V."/>
        </authorList>
    </citation>
    <scope>NUCLEOTIDE SEQUENCE [LARGE SCALE GENOMIC DNA]</scope>
    <source>
        <strain evidence="3">BACA0444</strain>
    </source>
</reference>
<dbReference type="RefSeq" id="WP_322878666.1">
    <property type="nucleotide sequence ID" value="NZ_JAVMIP010000012.1"/>
</dbReference>
<comment type="caution">
    <text evidence="2">The sequence shown here is derived from an EMBL/GenBank/DDBJ whole genome shotgun (WGS) entry which is preliminary data.</text>
</comment>
<evidence type="ECO:0000313" key="2">
    <source>
        <dbReference type="EMBL" id="MDS3861423.1"/>
    </source>
</evidence>
<dbReference type="AlphaFoldDB" id="A0AAE4FSB9"/>
<name>A0AAE4FSB9_9CYAN</name>
<protein>
    <submittedName>
        <fullName evidence="2">DUF29 family protein</fullName>
    </submittedName>
</protein>
<sequence length="102" mass="11828">MTMPTPTQVNVLYDQDSLAWTEQQAQFLRLGRLDQLDLENLIAEIESFPEIYPRPVHLQKLRCLPKPSKSRLRITSVANLLKSRNSHREPQRKSSVHQIHSG</sequence>
<dbReference type="Proteomes" id="UP001268256">
    <property type="component" value="Unassembled WGS sequence"/>
</dbReference>
<feature type="region of interest" description="Disordered" evidence="1">
    <location>
        <begin position="81"/>
        <end position="102"/>
    </location>
</feature>
<dbReference type="Pfam" id="PF01724">
    <property type="entry name" value="DUF29"/>
    <property type="match status" value="1"/>
</dbReference>
<proteinExistence type="predicted"/>
<evidence type="ECO:0000256" key="1">
    <source>
        <dbReference type="SAM" id="MobiDB-lite"/>
    </source>
</evidence>
<organism evidence="2 3">
    <name type="scientific">Pseudocalidococcus azoricus BACA0444</name>
    <dbReference type="NCBI Taxonomy" id="2918990"/>
    <lineage>
        <taxon>Bacteria</taxon>
        <taxon>Bacillati</taxon>
        <taxon>Cyanobacteriota</taxon>
        <taxon>Cyanophyceae</taxon>
        <taxon>Acaryochloridales</taxon>
        <taxon>Thermosynechococcaceae</taxon>
        <taxon>Pseudocalidococcus</taxon>
        <taxon>Pseudocalidococcus azoricus</taxon>
    </lineage>
</organism>